<reference evidence="1 2" key="1">
    <citation type="journal article" date="2020" name="IScience">
        <title>Genome Sequencing of the Endangered Kingdonia uniflora (Circaeasteraceae, Ranunculales) Reveals Potential Mechanisms of Evolutionary Specialization.</title>
        <authorList>
            <person name="Sun Y."/>
            <person name="Deng T."/>
            <person name="Zhang A."/>
            <person name="Moore M.J."/>
            <person name="Landis J.B."/>
            <person name="Lin N."/>
            <person name="Zhang H."/>
            <person name="Zhang X."/>
            <person name="Huang J."/>
            <person name="Zhang X."/>
            <person name="Sun H."/>
            <person name="Wang H."/>
        </authorList>
    </citation>
    <scope>NUCLEOTIDE SEQUENCE [LARGE SCALE GENOMIC DNA]</scope>
    <source>
        <strain evidence="1">TB1705</strain>
        <tissue evidence="1">Leaf</tissue>
    </source>
</reference>
<name>A0A7J7LDA4_9MAGN</name>
<protein>
    <submittedName>
        <fullName evidence="1">Uncharacterized protein</fullName>
    </submittedName>
</protein>
<dbReference type="Proteomes" id="UP000541444">
    <property type="component" value="Unassembled WGS sequence"/>
</dbReference>
<accession>A0A7J7LDA4</accession>
<dbReference type="AlphaFoldDB" id="A0A7J7LDA4"/>
<dbReference type="EMBL" id="JACGCM010002361">
    <property type="protein sequence ID" value="KAF6140520.1"/>
    <property type="molecule type" value="Genomic_DNA"/>
</dbReference>
<organism evidence="1 2">
    <name type="scientific">Kingdonia uniflora</name>
    <dbReference type="NCBI Taxonomy" id="39325"/>
    <lineage>
        <taxon>Eukaryota</taxon>
        <taxon>Viridiplantae</taxon>
        <taxon>Streptophyta</taxon>
        <taxon>Embryophyta</taxon>
        <taxon>Tracheophyta</taxon>
        <taxon>Spermatophyta</taxon>
        <taxon>Magnoliopsida</taxon>
        <taxon>Ranunculales</taxon>
        <taxon>Circaeasteraceae</taxon>
        <taxon>Kingdonia</taxon>
    </lineage>
</organism>
<gene>
    <name evidence="1" type="ORF">GIB67_035547</name>
</gene>
<proteinExistence type="predicted"/>
<sequence length="119" mass="13162">LFTASSSSSSLNINVRSRRLLRSFSSPISDPSPLTTNLVNVSRSFNFPIPRGKHSSLEHPSNSSCLKLTNVCRLNKLLTVSGTSSNFVLSTSSCLKLNHFPHIIRKFLKLATIIKFQCL</sequence>
<feature type="non-terminal residue" evidence="1">
    <location>
        <position position="1"/>
    </location>
</feature>
<evidence type="ECO:0000313" key="2">
    <source>
        <dbReference type="Proteomes" id="UP000541444"/>
    </source>
</evidence>
<feature type="non-terminal residue" evidence="1">
    <location>
        <position position="119"/>
    </location>
</feature>
<evidence type="ECO:0000313" key="1">
    <source>
        <dbReference type="EMBL" id="KAF6140520.1"/>
    </source>
</evidence>
<keyword evidence="2" id="KW-1185">Reference proteome</keyword>
<comment type="caution">
    <text evidence="1">The sequence shown here is derived from an EMBL/GenBank/DDBJ whole genome shotgun (WGS) entry which is preliminary data.</text>
</comment>